<dbReference type="EMBL" id="JACTNZ010000010">
    <property type="protein sequence ID" value="KAG5528396.1"/>
    <property type="molecule type" value="Genomic_DNA"/>
</dbReference>
<gene>
    <name evidence="2" type="ORF">RHGRI_029160</name>
</gene>
<evidence type="ECO:0000313" key="3">
    <source>
        <dbReference type="Proteomes" id="UP000823749"/>
    </source>
</evidence>
<protein>
    <submittedName>
        <fullName evidence="2">Uncharacterized protein</fullName>
    </submittedName>
</protein>
<feature type="compositionally biased region" description="Polar residues" evidence="1">
    <location>
        <begin position="144"/>
        <end position="157"/>
    </location>
</feature>
<keyword evidence="3" id="KW-1185">Reference proteome</keyword>
<name>A0AAV6IIK4_9ERIC</name>
<dbReference type="Proteomes" id="UP000823749">
    <property type="component" value="Chromosome 10"/>
</dbReference>
<feature type="region of interest" description="Disordered" evidence="1">
    <location>
        <begin position="119"/>
        <end position="157"/>
    </location>
</feature>
<sequence>MVTPEKLFSLLLGPNPKDGVEVDEAALSQLKGCQTIGAGKPSAPKLKIDKNVLTQVIQAGASAVANSLGKRKRKADHAGGPMTNVASEVPIGSIGRTLSRTLSPSIGHANPVKIEEVKSKGPAETISDQEARDIGPKKKVGFQSLGQSSSSEIDPSNWLQQDWVDMSRLIYPGGSEFP</sequence>
<reference evidence="2" key="1">
    <citation type="submission" date="2020-08" db="EMBL/GenBank/DDBJ databases">
        <title>Plant Genome Project.</title>
        <authorList>
            <person name="Zhang R.-G."/>
        </authorList>
    </citation>
    <scope>NUCLEOTIDE SEQUENCE</scope>
    <source>
        <strain evidence="2">WSP0</strain>
        <tissue evidence="2">Leaf</tissue>
    </source>
</reference>
<evidence type="ECO:0000256" key="1">
    <source>
        <dbReference type="SAM" id="MobiDB-lite"/>
    </source>
</evidence>
<evidence type="ECO:0000313" key="2">
    <source>
        <dbReference type="EMBL" id="KAG5528396.1"/>
    </source>
</evidence>
<dbReference type="AlphaFoldDB" id="A0AAV6IIK4"/>
<organism evidence="2 3">
    <name type="scientific">Rhododendron griersonianum</name>
    <dbReference type="NCBI Taxonomy" id="479676"/>
    <lineage>
        <taxon>Eukaryota</taxon>
        <taxon>Viridiplantae</taxon>
        <taxon>Streptophyta</taxon>
        <taxon>Embryophyta</taxon>
        <taxon>Tracheophyta</taxon>
        <taxon>Spermatophyta</taxon>
        <taxon>Magnoliopsida</taxon>
        <taxon>eudicotyledons</taxon>
        <taxon>Gunneridae</taxon>
        <taxon>Pentapetalae</taxon>
        <taxon>asterids</taxon>
        <taxon>Ericales</taxon>
        <taxon>Ericaceae</taxon>
        <taxon>Ericoideae</taxon>
        <taxon>Rhodoreae</taxon>
        <taxon>Rhododendron</taxon>
    </lineage>
</organism>
<accession>A0AAV6IIK4</accession>
<proteinExistence type="predicted"/>
<comment type="caution">
    <text evidence="2">The sequence shown here is derived from an EMBL/GenBank/DDBJ whole genome shotgun (WGS) entry which is preliminary data.</text>
</comment>